<dbReference type="EMBL" id="SNSQ01000069">
    <property type="protein sequence ID" value="TEU35126.1"/>
    <property type="molecule type" value="Genomic_DNA"/>
</dbReference>
<sequence>MSTSPANDRARRAHALRRATGALTVAVLLAGCTLGPDFVPPPAPRVARFVPPDDPGAAAAGLGTVVRGWINHRTLADALRLNEDELPILAQTVGYRTGSAPSHA</sequence>
<dbReference type="SUPFAM" id="SSF55469">
    <property type="entry name" value="FMN-dependent nitroreductase-like"/>
    <property type="match status" value="1"/>
</dbReference>
<dbReference type="InterPro" id="IPR000415">
    <property type="entry name" value="Nitroreductase-like"/>
</dbReference>
<protein>
    <recommendedName>
        <fullName evidence="3">RND transporter</fullName>
    </recommendedName>
</protein>
<comment type="caution">
    <text evidence="1">The sequence shown here is derived from an EMBL/GenBank/DDBJ whole genome shotgun (WGS) entry which is preliminary data.</text>
</comment>
<reference evidence="1 2" key="1">
    <citation type="submission" date="2019-03" db="EMBL/GenBank/DDBJ databases">
        <title>Burkholderia cepacia outbreak.</title>
        <authorList>
            <person name="Farzana R."/>
            <person name="Walsh T.R."/>
        </authorList>
    </citation>
    <scope>NUCLEOTIDE SEQUENCE [LARGE SCALE GENOMIC DNA]</scope>
    <source>
        <strain evidence="2">d13</strain>
    </source>
</reference>
<evidence type="ECO:0008006" key="3">
    <source>
        <dbReference type="Google" id="ProtNLM"/>
    </source>
</evidence>
<dbReference type="AlphaFoldDB" id="A0AAX2RDP2"/>
<dbReference type="GO" id="GO:0016491">
    <property type="term" value="F:oxidoreductase activity"/>
    <property type="evidence" value="ECO:0007669"/>
    <property type="project" value="InterPro"/>
</dbReference>
<accession>A0AAX2RDP2</accession>
<proteinExistence type="predicted"/>
<gene>
    <name evidence="1" type="ORF">E3D37_37860</name>
</gene>
<evidence type="ECO:0000313" key="2">
    <source>
        <dbReference type="Proteomes" id="UP000298234"/>
    </source>
</evidence>
<name>A0AAX2RDP2_BURCE</name>
<dbReference type="Gene3D" id="3.40.109.10">
    <property type="entry name" value="NADH Oxidase"/>
    <property type="match status" value="1"/>
</dbReference>
<evidence type="ECO:0000313" key="1">
    <source>
        <dbReference type="EMBL" id="TEU35126.1"/>
    </source>
</evidence>
<dbReference type="Proteomes" id="UP000298234">
    <property type="component" value="Unassembled WGS sequence"/>
</dbReference>
<organism evidence="1 2">
    <name type="scientific">Burkholderia cepacia</name>
    <name type="common">Pseudomonas cepacia</name>
    <dbReference type="NCBI Taxonomy" id="292"/>
    <lineage>
        <taxon>Bacteria</taxon>
        <taxon>Pseudomonadati</taxon>
        <taxon>Pseudomonadota</taxon>
        <taxon>Betaproteobacteria</taxon>
        <taxon>Burkholderiales</taxon>
        <taxon>Burkholderiaceae</taxon>
        <taxon>Burkholderia</taxon>
        <taxon>Burkholderia cepacia complex</taxon>
    </lineage>
</organism>